<comment type="caution">
    <text evidence="2">The sequence shown here is derived from an EMBL/GenBank/DDBJ whole genome shotgun (WGS) entry which is preliminary data.</text>
</comment>
<dbReference type="Proteomes" id="UP001172708">
    <property type="component" value="Unassembled WGS sequence"/>
</dbReference>
<keyword evidence="1" id="KW-0472">Membrane</keyword>
<dbReference type="RefSeq" id="WP_301142511.1">
    <property type="nucleotide sequence ID" value="NZ_JAUHQA010000001.1"/>
</dbReference>
<dbReference type="InterPro" id="IPR002798">
    <property type="entry name" value="SpoIIM-like"/>
</dbReference>
<evidence type="ECO:0000313" key="2">
    <source>
        <dbReference type="EMBL" id="MDN4481017.1"/>
    </source>
</evidence>
<proteinExistence type="predicted"/>
<dbReference type="EMBL" id="JAUHQA010000001">
    <property type="protein sequence ID" value="MDN4481017.1"/>
    <property type="molecule type" value="Genomic_DNA"/>
</dbReference>
<name>A0ABT8GHV5_9MICO</name>
<keyword evidence="3" id="KW-1185">Reference proteome</keyword>
<keyword evidence="1" id="KW-0812">Transmembrane</keyword>
<feature type="transmembrane region" description="Helical" evidence="1">
    <location>
        <begin position="284"/>
        <end position="304"/>
    </location>
</feature>
<feature type="transmembrane region" description="Helical" evidence="1">
    <location>
        <begin position="100"/>
        <end position="119"/>
    </location>
</feature>
<feature type="transmembrane region" description="Helical" evidence="1">
    <location>
        <begin position="218"/>
        <end position="235"/>
    </location>
</feature>
<reference evidence="2" key="1">
    <citation type="submission" date="2023-06" db="EMBL/GenBank/DDBJ databases">
        <title>Egi l300058.</title>
        <authorList>
            <person name="Gao L."/>
            <person name="Fang B.-Z."/>
            <person name="Li W.-J."/>
        </authorList>
    </citation>
    <scope>NUCLEOTIDE SEQUENCE</scope>
    <source>
        <strain evidence="2">EGI L300058</strain>
    </source>
</reference>
<feature type="transmembrane region" description="Helical" evidence="1">
    <location>
        <begin position="165"/>
        <end position="185"/>
    </location>
</feature>
<gene>
    <name evidence="2" type="ORF">QQX02_08800</name>
</gene>
<protein>
    <submittedName>
        <fullName evidence="2">Stage II sporulation protein M</fullName>
    </submittedName>
</protein>
<dbReference type="Pfam" id="PF01944">
    <property type="entry name" value="SpoIIM"/>
    <property type="match status" value="1"/>
</dbReference>
<evidence type="ECO:0000256" key="1">
    <source>
        <dbReference type="SAM" id="Phobius"/>
    </source>
</evidence>
<evidence type="ECO:0000313" key="3">
    <source>
        <dbReference type="Proteomes" id="UP001172708"/>
    </source>
</evidence>
<feature type="transmembrane region" description="Helical" evidence="1">
    <location>
        <begin position="192"/>
        <end position="212"/>
    </location>
</feature>
<feature type="transmembrane region" description="Helical" evidence="1">
    <location>
        <begin position="255"/>
        <end position="278"/>
    </location>
</feature>
<sequence length="331" mass="35521">MDIDAFSQAREARWARLKNLSGRRRLTGEEADELTRLYQSTSGDLSAIRSAAPEPGLVTRLSILLAGARVWLTGAHEVSTHGVRHYLTLGLAAAFYRVRWWGVIVFAAVVAMAALSAWWTVTHPEALALIGTPEERAAVAELEFANYYYEYDSSSFAATVWTNNGLIALQCIALGITGFFPLILMYNTVIQLGVAAAVMAEAGLLDIFFQLIIPHGLLELSAVFVAAGAGLRLFWTMLVPGDRTRGEALAQEGRIAVSVGIGLVGVLFLSGLIEGFVTGSYMPWSVKIAIGSLAFGAFWLYVFVIGRHAVASQVTGDSEGDFATDTAAVVG</sequence>
<organism evidence="2 3">
    <name type="scientific">Demequina muriae</name>
    <dbReference type="NCBI Taxonomy" id="3051664"/>
    <lineage>
        <taxon>Bacteria</taxon>
        <taxon>Bacillati</taxon>
        <taxon>Actinomycetota</taxon>
        <taxon>Actinomycetes</taxon>
        <taxon>Micrococcales</taxon>
        <taxon>Demequinaceae</taxon>
        <taxon>Demequina</taxon>
    </lineage>
</organism>
<dbReference type="PANTHER" id="PTHR35337:SF1">
    <property type="entry name" value="SLR1478 PROTEIN"/>
    <property type="match status" value="1"/>
</dbReference>
<keyword evidence="1" id="KW-1133">Transmembrane helix</keyword>
<accession>A0ABT8GHV5</accession>
<dbReference type="PANTHER" id="PTHR35337">
    <property type="entry name" value="SLR1478 PROTEIN"/>
    <property type="match status" value="1"/>
</dbReference>